<feature type="transmembrane region" description="Helical" evidence="4">
    <location>
        <begin position="130"/>
        <end position="152"/>
    </location>
</feature>
<evidence type="ECO:0000256" key="1">
    <source>
        <dbReference type="ARBA" id="ARBA00022692"/>
    </source>
</evidence>
<dbReference type="SUPFAM" id="SSF103473">
    <property type="entry name" value="MFS general substrate transporter"/>
    <property type="match status" value="1"/>
</dbReference>
<dbReference type="RefSeq" id="WP_069311563.1">
    <property type="nucleotide sequence ID" value="NZ_MDTU01000001.1"/>
</dbReference>
<evidence type="ECO:0000259" key="5">
    <source>
        <dbReference type="PROSITE" id="PS50850"/>
    </source>
</evidence>
<feature type="transmembrane region" description="Helical" evidence="4">
    <location>
        <begin position="7"/>
        <end position="28"/>
    </location>
</feature>
<feature type="transmembrane region" description="Helical" evidence="4">
    <location>
        <begin position="158"/>
        <end position="177"/>
    </location>
</feature>
<organism evidence="6 7">
    <name type="scientific">Piscirickettsia litoralis</name>
    <dbReference type="NCBI Taxonomy" id="1891921"/>
    <lineage>
        <taxon>Bacteria</taxon>
        <taxon>Pseudomonadati</taxon>
        <taxon>Pseudomonadota</taxon>
        <taxon>Gammaproteobacteria</taxon>
        <taxon>Thiotrichales</taxon>
        <taxon>Piscirickettsiaceae</taxon>
        <taxon>Piscirickettsia</taxon>
    </lineage>
</organism>
<feature type="transmembrane region" description="Helical" evidence="4">
    <location>
        <begin position="278"/>
        <end position="295"/>
    </location>
</feature>
<protein>
    <recommendedName>
        <fullName evidence="5">Major facilitator superfamily (MFS) profile domain-containing protein</fullName>
    </recommendedName>
</protein>
<feature type="transmembrane region" description="Helical" evidence="4">
    <location>
        <begin position="301"/>
        <end position="319"/>
    </location>
</feature>
<accession>A0ABX2ZYQ9</accession>
<proteinExistence type="predicted"/>
<keyword evidence="7" id="KW-1185">Reference proteome</keyword>
<dbReference type="EMBL" id="MDTU01000001">
    <property type="protein sequence ID" value="ODN41761.1"/>
    <property type="molecule type" value="Genomic_DNA"/>
</dbReference>
<feature type="transmembrane region" description="Helical" evidence="4">
    <location>
        <begin position="244"/>
        <end position="266"/>
    </location>
</feature>
<keyword evidence="3 4" id="KW-0472">Membrane</keyword>
<evidence type="ECO:0000256" key="3">
    <source>
        <dbReference type="ARBA" id="ARBA00023136"/>
    </source>
</evidence>
<comment type="caution">
    <text evidence="6">The sequence shown here is derived from an EMBL/GenBank/DDBJ whole genome shotgun (WGS) entry which is preliminary data.</text>
</comment>
<dbReference type="Proteomes" id="UP000094329">
    <property type="component" value="Unassembled WGS sequence"/>
</dbReference>
<keyword evidence="2 4" id="KW-1133">Transmembrane helix</keyword>
<dbReference type="Pfam" id="PF07690">
    <property type="entry name" value="MFS_1"/>
    <property type="match status" value="1"/>
</dbReference>
<dbReference type="InterPro" id="IPR036259">
    <property type="entry name" value="MFS_trans_sf"/>
</dbReference>
<feature type="transmembrane region" description="Helical" evidence="4">
    <location>
        <begin position="361"/>
        <end position="383"/>
    </location>
</feature>
<evidence type="ECO:0000256" key="2">
    <source>
        <dbReference type="ARBA" id="ARBA00022989"/>
    </source>
</evidence>
<dbReference type="PROSITE" id="PS50850">
    <property type="entry name" value="MFS"/>
    <property type="match status" value="1"/>
</dbReference>
<evidence type="ECO:0000313" key="7">
    <source>
        <dbReference type="Proteomes" id="UP000094329"/>
    </source>
</evidence>
<dbReference type="Gene3D" id="1.20.1250.20">
    <property type="entry name" value="MFS general substrate transporter like domains"/>
    <property type="match status" value="1"/>
</dbReference>
<reference evidence="6 7" key="1">
    <citation type="submission" date="2016-08" db="EMBL/GenBank/DDBJ databases">
        <title>Draft genome sequence of Candidatus Piscirickettsia litoralis, from seawater.</title>
        <authorList>
            <person name="Wan X."/>
            <person name="Lee A.J."/>
            <person name="Hou S."/>
            <person name="Donachie S.P."/>
        </authorList>
    </citation>
    <scope>NUCLEOTIDE SEQUENCE [LARGE SCALE GENOMIC DNA]</scope>
    <source>
        <strain evidence="6 7">Y2</strain>
    </source>
</reference>
<evidence type="ECO:0000256" key="4">
    <source>
        <dbReference type="SAM" id="Phobius"/>
    </source>
</evidence>
<feature type="transmembrane region" description="Helical" evidence="4">
    <location>
        <begin position="34"/>
        <end position="58"/>
    </location>
</feature>
<dbReference type="InterPro" id="IPR011701">
    <property type="entry name" value="MFS"/>
</dbReference>
<feature type="transmembrane region" description="Helical" evidence="4">
    <location>
        <begin position="211"/>
        <end position="232"/>
    </location>
</feature>
<gene>
    <name evidence="6" type="ORF">BGC07_00645</name>
</gene>
<feature type="domain" description="Major facilitator superfamily (MFS) profile" evidence="5">
    <location>
        <begin position="5"/>
        <end position="388"/>
    </location>
</feature>
<evidence type="ECO:0000313" key="6">
    <source>
        <dbReference type="EMBL" id="ODN41761.1"/>
    </source>
</evidence>
<sequence>MKINKLVYIYLTNFMGYAAINSAVPLAATLSSHLNIATVSILKACALGYLFFAITAIISSINDLIGTKKTLLIANIFSLIGLILMVFSNDIISVYISMVLIGAGCGFYSPTSRTLIKNITLSNNLLKKRFSIYTMINTIGCTSGVFLGHIFININYKVLFIIYAIIIAVLLVHFISYDGHYTANNNTSNNDTSFIYKIFSPIRYCLTNYNFMLNTIAIGFIYALFFFALYVTGSGFLNRISANVFNLIIPFYFALLYIIGSSAYMALHHKIGKLKPTLTLGLFILVFSIGIYQFNCYLLDIILFSITIILCGILVPLYTSHGSLSLMKYQGTGSALYVFAASICTSLYSSIFSTLHYNKNFMVICYVITGAILILLSIAYRAFQPKTRNLFY</sequence>
<feature type="transmembrane region" description="Helical" evidence="4">
    <location>
        <begin position="331"/>
        <end position="355"/>
    </location>
</feature>
<keyword evidence="1 4" id="KW-0812">Transmembrane</keyword>
<dbReference type="InterPro" id="IPR020846">
    <property type="entry name" value="MFS_dom"/>
</dbReference>
<name>A0ABX2ZYQ9_9GAMM</name>